<dbReference type="Gene3D" id="3.30.460.40">
    <property type="match status" value="1"/>
</dbReference>
<dbReference type="EMBL" id="BART01030073">
    <property type="protein sequence ID" value="GAH13863.1"/>
    <property type="molecule type" value="Genomic_DNA"/>
</dbReference>
<dbReference type="InterPro" id="IPR014942">
    <property type="entry name" value="AbiEii"/>
</dbReference>
<dbReference type="InterPro" id="IPR043519">
    <property type="entry name" value="NT_sf"/>
</dbReference>
<proteinExistence type="predicted"/>
<dbReference type="AlphaFoldDB" id="X1EZ45"/>
<reference evidence="1" key="1">
    <citation type="journal article" date="2014" name="Front. Microbiol.">
        <title>High frequency of phylogenetically diverse reductive dehalogenase-homologous genes in deep subseafloor sedimentary metagenomes.</title>
        <authorList>
            <person name="Kawai M."/>
            <person name="Futagami T."/>
            <person name="Toyoda A."/>
            <person name="Takaki Y."/>
            <person name="Nishi S."/>
            <person name="Hori S."/>
            <person name="Arai W."/>
            <person name="Tsubouchi T."/>
            <person name="Morono Y."/>
            <person name="Uchiyama I."/>
            <person name="Ito T."/>
            <person name="Fujiyama A."/>
            <person name="Inagaki F."/>
            <person name="Takami H."/>
        </authorList>
    </citation>
    <scope>NUCLEOTIDE SEQUENCE</scope>
    <source>
        <strain evidence="1">Expedition CK06-06</strain>
    </source>
</reference>
<organism evidence="1">
    <name type="scientific">marine sediment metagenome</name>
    <dbReference type="NCBI Taxonomy" id="412755"/>
    <lineage>
        <taxon>unclassified sequences</taxon>
        <taxon>metagenomes</taxon>
        <taxon>ecological metagenomes</taxon>
    </lineage>
</organism>
<gene>
    <name evidence="1" type="ORF">S01H4_52597</name>
</gene>
<accession>X1EZ45</accession>
<protein>
    <submittedName>
        <fullName evidence="1">Uncharacterized protein</fullName>
    </submittedName>
</protein>
<dbReference type="SUPFAM" id="SSF81301">
    <property type="entry name" value="Nucleotidyltransferase"/>
    <property type="match status" value="1"/>
</dbReference>
<sequence length="174" mass="19765">MTGKKFMNAVANAQEDILQLFLDILAKTKATYCVVGGLAVNAYVEPVVSLDLDVVVDMKDIDKVCKETAAKGLKIERFKHSVNLTSSKSDLRIQIQTDSRYQEFISRSSSKEILGYKINVACIEDVLQGKVWAYLDEQRRRSKRQKDLADIMRLMEAYPLLESHIPALILKKLR</sequence>
<name>X1EZ45_9ZZZZ</name>
<dbReference type="Pfam" id="PF08843">
    <property type="entry name" value="AbiEii"/>
    <property type="match status" value="1"/>
</dbReference>
<evidence type="ECO:0000313" key="1">
    <source>
        <dbReference type="EMBL" id="GAH13863.1"/>
    </source>
</evidence>
<comment type="caution">
    <text evidence="1">The sequence shown here is derived from an EMBL/GenBank/DDBJ whole genome shotgun (WGS) entry which is preliminary data.</text>
</comment>